<feature type="signal peptide" evidence="1">
    <location>
        <begin position="1"/>
        <end position="18"/>
    </location>
</feature>
<evidence type="ECO:0000313" key="2">
    <source>
        <dbReference type="EMBL" id="KAF9536408.1"/>
    </source>
</evidence>
<keyword evidence="3" id="KW-1185">Reference proteome</keyword>
<sequence length="112" mass="11849">MKLLYLLSAVACASVALAEYKLQICDNTCKRVHTFKTPNNIRPCICLASTQTGTIGGIGGGDIKLFQSTDCTGNFQKIGPNAGISNAQWVNSVSFGPSGSSRSPGTCPNWYN</sequence>
<proteinExistence type="predicted"/>
<accession>A0A9P6EWF4</accession>
<gene>
    <name evidence="2" type="ORF">EC957_011046</name>
</gene>
<dbReference type="AlphaFoldDB" id="A0A9P6EWF4"/>
<reference evidence="2" key="1">
    <citation type="journal article" date="2020" name="Fungal Divers.">
        <title>Resolving the Mortierellaceae phylogeny through synthesis of multi-gene phylogenetics and phylogenomics.</title>
        <authorList>
            <person name="Vandepol N."/>
            <person name="Liber J."/>
            <person name="Desiro A."/>
            <person name="Na H."/>
            <person name="Kennedy M."/>
            <person name="Barry K."/>
            <person name="Grigoriev I.V."/>
            <person name="Miller A.N."/>
            <person name="O'Donnell K."/>
            <person name="Stajich J.E."/>
            <person name="Bonito G."/>
        </authorList>
    </citation>
    <scope>NUCLEOTIDE SEQUENCE</scope>
    <source>
        <strain evidence="2">NRRL 2591</strain>
    </source>
</reference>
<feature type="chain" id="PRO_5040327273" evidence="1">
    <location>
        <begin position="19"/>
        <end position="112"/>
    </location>
</feature>
<name>A0A9P6EWF4_9FUNG</name>
<keyword evidence="1" id="KW-0732">Signal</keyword>
<evidence type="ECO:0000256" key="1">
    <source>
        <dbReference type="SAM" id="SignalP"/>
    </source>
</evidence>
<organism evidence="2 3">
    <name type="scientific">Mortierella hygrophila</name>
    <dbReference type="NCBI Taxonomy" id="979708"/>
    <lineage>
        <taxon>Eukaryota</taxon>
        <taxon>Fungi</taxon>
        <taxon>Fungi incertae sedis</taxon>
        <taxon>Mucoromycota</taxon>
        <taxon>Mortierellomycotina</taxon>
        <taxon>Mortierellomycetes</taxon>
        <taxon>Mortierellales</taxon>
        <taxon>Mortierellaceae</taxon>
        <taxon>Mortierella</taxon>
    </lineage>
</organism>
<dbReference type="EMBL" id="JAAAXW010000737">
    <property type="protein sequence ID" value="KAF9536408.1"/>
    <property type="molecule type" value="Genomic_DNA"/>
</dbReference>
<protein>
    <submittedName>
        <fullName evidence="2">Uncharacterized protein</fullName>
    </submittedName>
</protein>
<evidence type="ECO:0000313" key="3">
    <source>
        <dbReference type="Proteomes" id="UP000723463"/>
    </source>
</evidence>
<comment type="caution">
    <text evidence="2">The sequence shown here is derived from an EMBL/GenBank/DDBJ whole genome shotgun (WGS) entry which is preliminary data.</text>
</comment>
<dbReference type="Proteomes" id="UP000723463">
    <property type="component" value="Unassembled WGS sequence"/>
</dbReference>